<dbReference type="AlphaFoldDB" id="A0A0V1H7I5"/>
<organism evidence="1 2">
    <name type="scientific">Trichinella zimbabwensis</name>
    <dbReference type="NCBI Taxonomy" id="268475"/>
    <lineage>
        <taxon>Eukaryota</taxon>
        <taxon>Metazoa</taxon>
        <taxon>Ecdysozoa</taxon>
        <taxon>Nematoda</taxon>
        <taxon>Enoplea</taxon>
        <taxon>Dorylaimia</taxon>
        <taxon>Trichinellida</taxon>
        <taxon>Trichinellidae</taxon>
        <taxon>Trichinella</taxon>
    </lineage>
</organism>
<protein>
    <submittedName>
        <fullName evidence="1">Uncharacterized protein</fullName>
    </submittedName>
</protein>
<reference evidence="1 2" key="1">
    <citation type="submission" date="2015-01" db="EMBL/GenBank/DDBJ databases">
        <title>Evolution of Trichinella species and genotypes.</title>
        <authorList>
            <person name="Korhonen P.K."/>
            <person name="Edoardo P."/>
            <person name="Giuseppe L.R."/>
            <person name="Gasser R.B."/>
        </authorList>
    </citation>
    <scope>NUCLEOTIDE SEQUENCE [LARGE SCALE GENOMIC DNA]</scope>
    <source>
        <strain evidence="1">ISS1029</strain>
    </source>
</reference>
<evidence type="ECO:0000313" key="2">
    <source>
        <dbReference type="Proteomes" id="UP000055024"/>
    </source>
</evidence>
<gene>
    <name evidence="1" type="ORF">T11_7309</name>
</gene>
<keyword evidence="2" id="KW-1185">Reference proteome</keyword>
<dbReference type="EMBL" id="JYDP01000115">
    <property type="protein sequence ID" value="KRZ06670.1"/>
    <property type="molecule type" value="Genomic_DNA"/>
</dbReference>
<evidence type="ECO:0000313" key="1">
    <source>
        <dbReference type="EMBL" id="KRZ06670.1"/>
    </source>
</evidence>
<dbReference type="Proteomes" id="UP000055024">
    <property type="component" value="Unassembled WGS sequence"/>
</dbReference>
<comment type="caution">
    <text evidence="1">The sequence shown here is derived from an EMBL/GenBank/DDBJ whole genome shotgun (WGS) entry which is preliminary data.</text>
</comment>
<proteinExistence type="predicted"/>
<accession>A0A0V1H7I5</accession>
<name>A0A0V1H7I5_9BILA</name>
<sequence>MICAKGMGGLNGNQKGIGAGVGVIQVLAAVAYKDVEDECGGGEEDEEEAIVACCKTGMYRDNDILFMHCLKNLTNFFSLPSDICLLEEKNFSKSLNAYQLRIFMIIIIT</sequence>